<evidence type="ECO:0000313" key="6">
    <source>
        <dbReference type="EMBL" id="NLW36862.1"/>
    </source>
</evidence>
<feature type="non-terminal residue" evidence="6">
    <location>
        <position position="1"/>
    </location>
</feature>
<dbReference type="EMBL" id="JAAYEE010000312">
    <property type="protein sequence ID" value="NLW36862.1"/>
    <property type="molecule type" value="Genomic_DNA"/>
</dbReference>
<dbReference type="AlphaFoldDB" id="A0A971M7I3"/>
<accession>A0A971M7I3</accession>
<protein>
    <submittedName>
        <fullName evidence="6">Threonine--tRNA ligase</fullName>
    </submittedName>
</protein>
<keyword evidence="3" id="KW-0030">Aminoacyl-tRNA synthetase</keyword>
<dbReference type="Gene3D" id="3.40.50.800">
    <property type="entry name" value="Anticodon-binding domain"/>
    <property type="match status" value="1"/>
</dbReference>
<dbReference type="InterPro" id="IPR004154">
    <property type="entry name" value="Anticodon-bd"/>
</dbReference>
<dbReference type="InterPro" id="IPR036621">
    <property type="entry name" value="Anticodon-bd_dom_sf"/>
</dbReference>
<dbReference type="GO" id="GO:0006418">
    <property type="term" value="P:tRNA aminoacylation for protein translation"/>
    <property type="evidence" value="ECO:0007669"/>
    <property type="project" value="UniProtKB-ARBA"/>
</dbReference>
<dbReference type="Proteomes" id="UP000777265">
    <property type="component" value="Unassembled WGS sequence"/>
</dbReference>
<evidence type="ECO:0000256" key="3">
    <source>
        <dbReference type="ARBA" id="ARBA00023146"/>
    </source>
</evidence>
<evidence type="ECO:0000256" key="1">
    <source>
        <dbReference type="ARBA" id="ARBA00022598"/>
    </source>
</evidence>
<organism evidence="6 7">
    <name type="scientific">Syntrophorhabdus aromaticivorans</name>
    <dbReference type="NCBI Taxonomy" id="328301"/>
    <lineage>
        <taxon>Bacteria</taxon>
        <taxon>Pseudomonadati</taxon>
        <taxon>Thermodesulfobacteriota</taxon>
        <taxon>Syntrophorhabdia</taxon>
        <taxon>Syntrophorhabdales</taxon>
        <taxon>Syntrophorhabdaceae</taxon>
        <taxon>Syntrophorhabdus</taxon>
    </lineage>
</organism>
<evidence type="ECO:0000256" key="4">
    <source>
        <dbReference type="SAM" id="MobiDB-lite"/>
    </source>
</evidence>
<evidence type="ECO:0000256" key="2">
    <source>
        <dbReference type="ARBA" id="ARBA00022917"/>
    </source>
</evidence>
<dbReference type="GO" id="GO:0004812">
    <property type="term" value="F:aminoacyl-tRNA ligase activity"/>
    <property type="evidence" value="ECO:0007669"/>
    <property type="project" value="UniProtKB-KW"/>
</dbReference>
<dbReference type="SUPFAM" id="SSF52954">
    <property type="entry name" value="Class II aaRS ABD-related"/>
    <property type="match status" value="1"/>
</dbReference>
<feature type="region of interest" description="Disordered" evidence="4">
    <location>
        <begin position="22"/>
        <end position="41"/>
    </location>
</feature>
<keyword evidence="1 6" id="KW-0436">Ligase</keyword>
<comment type="caution">
    <text evidence="6">The sequence shown here is derived from an EMBL/GenBank/DDBJ whole genome shotgun (WGS) entry which is preliminary data.</text>
</comment>
<name>A0A971M7I3_9BACT</name>
<sequence>GKKIRDAQTQKIPYMAVVGEKEMQSGTIAPRERSRGDLGSMPMDTFLEVLAGEFDPLKS</sequence>
<reference evidence="6" key="1">
    <citation type="journal article" date="2020" name="Biotechnol. Biofuels">
        <title>New insights from the biogas microbiome by comprehensive genome-resolved metagenomics of nearly 1600 species originating from multiple anaerobic digesters.</title>
        <authorList>
            <person name="Campanaro S."/>
            <person name="Treu L."/>
            <person name="Rodriguez-R L.M."/>
            <person name="Kovalovszki A."/>
            <person name="Ziels R.M."/>
            <person name="Maus I."/>
            <person name="Zhu X."/>
            <person name="Kougias P.G."/>
            <person name="Basile A."/>
            <person name="Luo G."/>
            <person name="Schluter A."/>
            <person name="Konstantinidis K.T."/>
            <person name="Angelidaki I."/>
        </authorList>
    </citation>
    <scope>NUCLEOTIDE SEQUENCE</scope>
    <source>
        <strain evidence="6">AS06rmzACSIP_7</strain>
    </source>
</reference>
<proteinExistence type="predicted"/>
<keyword evidence="2" id="KW-0648">Protein biosynthesis</keyword>
<dbReference type="Pfam" id="PF03129">
    <property type="entry name" value="HGTP_anticodon"/>
    <property type="match status" value="1"/>
</dbReference>
<feature type="domain" description="Anticodon-binding" evidence="5">
    <location>
        <begin position="1"/>
        <end position="51"/>
    </location>
</feature>
<evidence type="ECO:0000313" key="7">
    <source>
        <dbReference type="Proteomes" id="UP000777265"/>
    </source>
</evidence>
<gene>
    <name evidence="6" type="ORF">GXY80_15500</name>
</gene>
<evidence type="ECO:0000259" key="5">
    <source>
        <dbReference type="Pfam" id="PF03129"/>
    </source>
</evidence>
<reference evidence="6" key="2">
    <citation type="submission" date="2020-01" db="EMBL/GenBank/DDBJ databases">
        <authorList>
            <person name="Campanaro S."/>
        </authorList>
    </citation>
    <scope>NUCLEOTIDE SEQUENCE</scope>
    <source>
        <strain evidence="6">AS06rmzACSIP_7</strain>
    </source>
</reference>